<evidence type="ECO:0000313" key="1">
    <source>
        <dbReference type="EMBL" id="THU49956.1"/>
    </source>
</evidence>
<sequence>MFGLLDANLHLWLDEKSSYTSGSLIKYEAPEYVPSLDSQFRDLDGRFKTSASRYISSTGWVKSSYGKITAHFFQKLHQASIHLLYGTYTNQTIDFNYGTYTKRPSSVLYSGQFFRSFPLYVYSGTIDRVNDSYTGCKHITRIQREQVFRGEIWFYIHLLEESADQKWLYACKGEFASTQQVCRYESTDGCCFRNVSTSNYTVLYDNSEEACSKNSPIGIEFFST</sequence>
<gene>
    <name evidence="1" type="ORF">C4D60_Mb06t15030</name>
</gene>
<accession>A0A4V4H3X8</accession>
<dbReference type="PANTHER" id="PTHR31104">
    <property type="entry name" value="PEPTIDE-N4-(N-ACETYL-BETA-GLUCOSAMINYL)ASPARAGINE AMIDASE A PROTEIN"/>
    <property type="match status" value="1"/>
</dbReference>
<name>A0A4V4H3X8_MUSBA</name>
<reference evidence="1 2" key="1">
    <citation type="journal article" date="2019" name="Nat. Plants">
        <title>Genome sequencing of Musa balbisiana reveals subgenome evolution and function divergence in polyploid bananas.</title>
        <authorList>
            <person name="Yao X."/>
        </authorList>
    </citation>
    <scope>NUCLEOTIDE SEQUENCE [LARGE SCALE GENOMIC DNA]</scope>
    <source>
        <strain evidence="2">cv. DH-PKW</strain>
        <tissue evidence="1">Leaves</tissue>
    </source>
</reference>
<dbReference type="Proteomes" id="UP000317650">
    <property type="component" value="Chromosome 6"/>
</dbReference>
<dbReference type="InterPro" id="IPR021102">
    <property type="entry name" value="PNGase_A"/>
</dbReference>
<dbReference type="AlphaFoldDB" id="A0A4V4H3X8"/>
<keyword evidence="2" id="KW-1185">Reference proteome</keyword>
<proteinExistence type="predicted"/>
<protein>
    <submittedName>
        <fullName evidence="1">Uncharacterized protein</fullName>
    </submittedName>
</protein>
<dbReference type="STRING" id="52838.A0A4V4H3X8"/>
<evidence type="ECO:0000313" key="2">
    <source>
        <dbReference type="Proteomes" id="UP000317650"/>
    </source>
</evidence>
<organism evidence="1 2">
    <name type="scientific">Musa balbisiana</name>
    <name type="common">Banana</name>
    <dbReference type="NCBI Taxonomy" id="52838"/>
    <lineage>
        <taxon>Eukaryota</taxon>
        <taxon>Viridiplantae</taxon>
        <taxon>Streptophyta</taxon>
        <taxon>Embryophyta</taxon>
        <taxon>Tracheophyta</taxon>
        <taxon>Spermatophyta</taxon>
        <taxon>Magnoliopsida</taxon>
        <taxon>Liliopsida</taxon>
        <taxon>Zingiberales</taxon>
        <taxon>Musaceae</taxon>
        <taxon>Musa</taxon>
    </lineage>
</organism>
<dbReference type="Pfam" id="PF25156">
    <property type="entry name" value="PNGase_A_C"/>
    <property type="match status" value="1"/>
</dbReference>
<comment type="caution">
    <text evidence="1">The sequence shown here is derived from an EMBL/GenBank/DDBJ whole genome shotgun (WGS) entry which is preliminary data.</text>
</comment>
<dbReference type="EMBL" id="PYDT01000009">
    <property type="protein sequence ID" value="THU49956.1"/>
    <property type="molecule type" value="Genomic_DNA"/>
</dbReference>